<dbReference type="InterPro" id="IPR036249">
    <property type="entry name" value="Thioredoxin-like_sf"/>
</dbReference>
<accession>A0A444CC02</accession>
<organism evidence="1 2">
    <name type="scientific">Ensete ventricosum</name>
    <name type="common">Abyssinian banana</name>
    <name type="synonym">Musa ensete</name>
    <dbReference type="NCBI Taxonomy" id="4639"/>
    <lineage>
        <taxon>Eukaryota</taxon>
        <taxon>Viridiplantae</taxon>
        <taxon>Streptophyta</taxon>
        <taxon>Embryophyta</taxon>
        <taxon>Tracheophyta</taxon>
        <taxon>Spermatophyta</taxon>
        <taxon>Magnoliopsida</taxon>
        <taxon>Liliopsida</taxon>
        <taxon>Zingiberales</taxon>
        <taxon>Musaceae</taxon>
        <taxon>Ensete</taxon>
    </lineage>
</organism>
<dbReference type="CDD" id="cd02947">
    <property type="entry name" value="TRX_family"/>
    <property type="match status" value="1"/>
</dbReference>
<evidence type="ECO:0000313" key="1">
    <source>
        <dbReference type="EMBL" id="RRT40623.1"/>
    </source>
</evidence>
<protein>
    <submittedName>
        <fullName evidence="1">Uncharacterized protein</fullName>
    </submittedName>
</protein>
<comment type="caution">
    <text evidence="1">The sequence shown here is derived from an EMBL/GenBank/DDBJ whole genome shotgun (WGS) entry which is preliminary data.</text>
</comment>
<dbReference type="GO" id="GO:0005737">
    <property type="term" value="C:cytoplasm"/>
    <property type="evidence" value="ECO:0007669"/>
    <property type="project" value="TreeGrafter"/>
</dbReference>
<dbReference type="InterPro" id="IPR013766">
    <property type="entry name" value="Thioredoxin_domain"/>
</dbReference>
<name>A0A444CC02_ENSVE</name>
<dbReference type="AlphaFoldDB" id="A0A444CC02"/>
<sequence length="74" mass="8598">MVSVLEEVSEKMKDKIQVVKIDTEKYTSIADRYQIKALPTFIIFKDGKPLDRFEGAMPAHQLIQRIEDAFKVKQ</sequence>
<dbReference type="SUPFAM" id="SSF52833">
    <property type="entry name" value="Thioredoxin-like"/>
    <property type="match status" value="1"/>
</dbReference>
<dbReference type="EMBL" id="AMZH03019233">
    <property type="protein sequence ID" value="RRT40623.1"/>
    <property type="molecule type" value="Genomic_DNA"/>
</dbReference>
<dbReference type="Pfam" id="PF00085">
    <property type="entry name" value="Thioredoxin"/>
    <property type="match status" value="1"/>
</dbReference>
<reference evidence="1 2" key="1">
    <citation type="journal article" date="2014" name="Agronomy (Basel)">
        <title>A Draft Genome Sequence for Ensete ventricosum, the Drought-Tolerant Tree Against Hunger.</title>
        <authorList>
            <person name="Harrison J."/>
            <person name="Moore K.A."/>
            <person name="Paszkiewicz K."/>
            <person name="Jones T."/>
            <person name="Grant M."/>
            <person name="Ambacheew D."/>
            <person name="Muzemil S."/>
            <person name="Studholme D.J."/>
        </authorList>
    </citation>
    <scope>NUCLEOTIDE SEQUENCE [LARGE SCALE GENOMIC DNA]</scope>
</reference>
<evidence type="ECO:0000313" key="2">
    <source>
        <dbReference type="Proteomes" id="UP000287651"/>
    </source>
</evidence>
<dbReference type="Gene3D" id="3.40.30.10">
    <property type="entry name" value="Glutaredoxin"/>
    <property type="match status" value="1"/>
</dbReference>
<dbReference type="PANTHER" id="PTHR45663">
    <property type="entry name" value="GEO12009P1"/>
    <property type="match status" value="1"/>
</dbReference>
<proteinExistence type="predicted"/>
<dbReference type="PANTHER" id="PTHR45663:SF15">
    <property type="entry name" value="THIOREDOXIN Y1, CHLOROPLASTIC"/>
    <property type="match status" value="1"/>
</dbReference>
<dbReference type="GO" id="GO:0015035">
    <property type="term" value="F:protein-disulfide reductase activity"/>
    <property type="evidence" value="ECO:0007669"/>
    <property type="project" value="TreeGrafter"/>
</dbReference>
<gene>
    <name evidence="1" type="ORF">B296_00049779</name>
</gene>
<dbReference type="Proteomes" id="UP000287651">
    <property type="component" value="Unassembled WGS sequence"/>
</dbReference>